<keyword evidence="1" id="KW-1133">Transmembrane helix</keyword>
<gene>
    <name evidence="2" type="ORF">DEHRE_09720</name>
</gene>
<protein>
    <submittedName>
        <fullName evidence="2">Uncharacterized protein</fullName>
    </submittedName>
</protein>
<feature type="transmembrane region" description="Helical" evidence="1">
    <location>
        <begin position="102"/>
        <end position="124"/>
    </location>
</feature>
<dbReference type="Proteomes" id="UP000018934">
    <property type="component" value="Chromosome"/>
</dbReference>
<keyword evidence="3" id="KW-1185">Reference proteome</keyword>
<proteinExistence type="predicted"/>
<keyword evidence="1" id="KW-0812">Transmembrane</keyword>
<feature type="transmembrane region" description="Helical" evidence="1">
    <location>
        <begin position="57"/>
        <end position="81"/>
    </location>
</feature>
<dbReference type="EMBL" id="CP007033">
    <property type="protein sequence ID" value="AHF10331.1"/>
    <property type="molecule type" value="Genomic_DNA"/>
</dbReference>
<sequence length="463" mass="50196">MVSDDYENGKKILDKISLANFLCHLQIIQDELRNNQTETGYAAESGLYARFATIKQAVNTTIICIGVLSGLFLGGATIKILHKSKVDNQTSPKDQVGRKKIVIVRNLKISVTAVGVLFFFGSSFKFFCKKKGCCPKHWPDCRKILKLLESPTFGLAEIKTEIFSIEKAVNHPFFGLQEIKSEVQIIEFAVENIENKLDSPTFGLAEIKTEVFSIGTLVEGIFTSMMGATFGLQEIKSEVAAIEGAVFSPTFGLAEIKTEVFSIGTLVEGIFTSIVGSTFSLQEIKSEVAAIEGAVFSPTFGLAEIKTEIFQIQNAVLSPTFGLLEIKSEVAAIEASLGAANAQTSGPFKLSNASVGNILDVKVMNNSASTIGPINVSVFNVDVCPKTLLSPTFKSTVTLPPYCTTSIFFNQKLPNTQIEIEVSGATPGKVFIWSRTTPTVVSDQIVDPLFSSNYLPLQQPLDP</sequence>
<keyword evidence="1" id="KW-0472">Membrane</keyword>
<accession>A0ABN4BWC0</accession>
<evidence type="ECO:0000313" key="3">
    <source>
        <dbReference type="Proteomes" id="UP000018934"/>
    </source>
</evidence>
<evidence type="ECO:0000313" key="2">
    <source>
        <dbReference type="EMBL" id="AHF10331.1"/>
    </source>
</evidence>
<organism evidence="2 3">
    <name type="scientific">Dehalobacter restrictus (strain DSM 9455 / PER-K23)</name>
    <dbReference type="NCBI Taxonomy" id="871738"/>
    <lineage>
        <taxon>Bacteria</taxon>
        <taxon>Bacillati</taxon>
        <taxon>Bacillota</taxon>
        <taxon>Clostridia</taxon>
        <taxon>Eubacteriales</taxon>
        <taxon>Desulfitobacteriaceae</taxon>
        <taxon>Dehalobacter</taxon>
    </lineage>
</organism>
<reference evidence="2 3" key="1">
    <citation type="journal article" date="2013" name="Stand. Genomic Sci.">
        <title>Complete genome sequence of Dehalobacter restrictus PER-K23(T.).</title>
        <authorList>
            <person name="Kruse T."/>
            <person name="Maillard J."/>
            <person name="Goodwin L."/>
            <person name="Woyke T."/>
            <person name="Teshima H."/>
            <person name="Bruce D."/>
            <person name="Detter C."/>
            <person name="Tapia R."/>
            <person name="Han C."/>
            <person name="Huntemann M."/>
            <person name="Wei C.L."/>
            <person name="Han J."/>
            <person name="Chen A."/>
            <person name="Kyrpides N."/>
            <person name="Szeto E."/>
            <person name="Markowitz V."/>
            <person name="Ivanova N."/>
            <person name="Pagani I."/>
            <person name="Pati A."/>
            <person name="Pitluck S."/>
            <person name="Nolan M."/>
            <person name="Holliger C."/>
            <person name="Smidt H."/>
        </authorList>
    </citation>
    <scope>NUCLEOTIDE SEQUENCE [LARGE SCALE GENOMIC DNA]</scope>
    <source>
        <strain evidence="3">DSM 9455</strain>
    </source>
</reference>
<name>A0ABN4BWC0_DEHRP</name>
<evidence type="ECO:0000256" key="1">
    <source>
        <dbReference type="SAM" id="Phobius"/>
    </source>
</evidence>